<comment type="caution">
    <text evidence="1">The sequence shown here is derived from an EMBL/GenBank/DDBJ whole genome shotgun (WGS) entry which is preliminary data.</text>
</comment>
<dbReference type="AlphaFoldDB" id="A0A845EPY0"/>
<protein>
    <submittedName>
        <fullName evidence="1">SLAP domain-containing protein</fullName>
    </submittedName>
</protein>
<organism evidence="1 2">
    <name type="scientific">Guptibacillus hwajinpoensis</name>
    <dbReference type="NCBI Taxonomy" id="208199"/>
    <lineage>
        <taxon>Bacteria</taxon>
        <taxon>Bacillati</taxon>
        <taxon>Bacillota</taxon>
        <taxon>Bacilli</taxon>
        <taxon>Bacillales</taxon>
        <taxon>Guptibacillaceae</taxon>
        <taxon>Guptibacillus</taxon>
    </lineage>
</organism>
<dbReference type="EMBL" id="WMEY01000001">
    <property type="protein sequence ID" value="MYL62491.1"/>
    <property type="molecule type" value="Genomic_DNA"/>
</dbReference>
<name>A0A845EPY0_9BACL</name>
<dbReference type="NCBIfam" id="TIGR04398">
    <property type="entry name" value="SLAP_DUP"/>
    <property type="match status" value="1"/>
</dbReference>
<gene>
    <name evidence="1" type="ORF">GLW07_03870</name>
</gene>
<proteinExistence type="predicted"/>
<reference evidence="1 2" key="1">
    <citation type="submission" date="2019-11" db="EMBL/GenBank/DDBJ databases">
        <title>Genome sequences of 17 halophilic strains isolated from different environments.</title>
        <authorList>
            <person name="Furrow R.E."/>
        </authorList>
    </citation>
    <scope>NUCLEOTIDE SEQUENCE [LARGE SCALE GENOMIC DNA]</scope>
    <source>
        <strain evidence="1 2">22506_14_FS</strain>
    </source>
</reference>
<accession>A0A845EPY0</accession>
<sequence>MNVTLIFEEKWDRTIADRDRKMYQEIYAKHPIQEGKLQFIPVRIAYNHRNDLLASVCIVNGRDDWKLEDRLLSYFEQNTLIAEKRFTHELTVQANTAVPWTFIFTPETIVRQATLQNWEISD</sequence>
<evidence type="ECO:0000313" key="1">
    <source>
        <dbReference type="EMBL" id="MYL62491.1"/>
    </source>
</evidence>
<dbReference type="InterPro" id="IPR030910">
    <property type="entry name" value="SLAP_dom"/>
</dbReference>
<evidence type="ECO:0000313" key="2">
    <source>
        <dbReference type="Proteomes" id="UP000447833"/>
    </source>
</evidence>
<dbReference type="Proteomes" id="UP000447833">
    <property type="component" value="Unassembled WGS sequence"/>
</dbReference>